<evidence type="ECO:0000313" key="6">
    <source>
        <dbReference type="Proteomes" id="UP000444721"/>
    </source>
</evidence>
<dbReference type="EMBL" id="VFQX01000034">
    <property type="protein sequence ID" value="KAF0977500.1"/>
    <property type="molecule type" value="Genomic_DNA"/>
</dbReference>
<feature type="compositionally biased region" description="Polar residues" evidence="4">
    <location>
        <begin position="16"/>
        <end position="26"/>
    </location>
</feature>
<dbReference type="InterPro" id="IPR014612">
    <property type="entry name" value="Pop7/Rpp20"/>
</dbReference>
<evidence type="ECO:0000256" key="1">
    <source>
        <dbReference type="ARBA" id="ARBA00004604"/>
    </source>
</evidence>
<evidence type="ECO:0000313" key="5">
    <source>
        <dbReference type="EMBL" id="KAF0977500.1"/>
    </source>
</evidence>
<gene>
    <name evidence="5" type="ORF">FDP41_003492</name>
</gene>
<dbReference type="VEuPathDB" id="AmoebaDB:NF0064310"/>
<keyword evidence="6" id="KW-1185">Reference proteome</keyword>
<evidence type="ECO:0000256" key="3">
    <source>
        <dbReference type="ARBA" id="ARBA00023242"/>
    </source>
</evidence>
<dbReference type="InterPro" id="IPR036882">
    <property type="entry name" value="Alba-like_dom_sf"/>
</dbReference>
<comment type="subcellular location">
    <subcellularLocation>
        <location evidence="1">Nucleus</location>
        <location evidence="1">Nucleolus</location>
    </subcellularLocation>
</comment>
<accession>A0A6A5BUS6</accession>
<keyword evidence="2" id="KW-0819">tRNA processing</keyword>
<dbReference type="VEuPathDB" id="AmoebaDB:FDP41_003492"/>
<dbReference type="GO" id="GO:0001682">
    <property type="term" value="P:tRNA 5'-leader removal"/>
    <property type="evidence" value="ECO:0007669"/>
    <property type="project" value="InterPro"/>
</dbReference>
<evidence type="ECO:0000256" key="4">
    <source>
        <dbReference type="SAM" id="MobiDB-lite"/>
    </source>
</evidence>
<keyword evidence="3" id="KW-0539">Nucleus</keyword>
<dbReference type="GO" id="GO:0003676">
    <property type="term" value="F:nucleic acid binding"/>
    <property type="evidence" value="ECO:0007669"/>
    <property type="project" value="InterPro"/>
</dbReference>
<dbReference type="RefSeq" id="XP_044562213.1">
    <property type="nucleotide sequence ID" value="XM_044706802.1"/>
</dbReference>
<dbReference type="Proteomes" id="UP000444721">
    <property type="component" value="Unassembled WGS sequence"/>
</dbReference>
<comment type="caution">
    <text evidence="5">The sequence shown here is derived from an EMBL/GenBank/DDBJ whole genome shotgun (WGS) entry which is preliminary data.</text>
</comment>
<dbReference type="OrthoDB" id="416729at2759"/>
<protein>
    <submittedName>
        <fullName evidence="5">Uncharacterized protein</fullName>
    </submittedName>
</protein>
<organism evidence="5 6">
    <name type="scientific">Naegleria fowleri</name>
    <name type="common">Brain eating amoeba</name>
    <dbReference type="NCBI Taxonomy" id="5763"/>
    <lineage>
        <taxon>Eukaryota</taxon>
        <taxon>Discoba</taxon>
        <taxon>Heterolobosea</taxon>
        <taxon>Tetramitia</taxon>
        <taxon>Eutetramitia</taxon>
        <taxon>Vahlkampfiidae</taxon>
        <taxon>Naegleria</taxon>
    </lineage>
</organism>
<reference evidence="5 6" key="1">
    <citation type="journal article" date="2019" name="Sci. Rep.">
        <title>Nanopore sequencing improves the draft genome of the human pathogenic amoeba Naegleria fowleri.</title>
        <authorList>
            <person name="Liechti N."/>
            <person name="Schurch N."/>
            <person name="Bruggmann R."/>
            <person name="Wittwer M."/>
        </authorList>
    </citation>
    <scope>NUCLEOTIDE SEQUENCE [LARGE SCALE GENOMIC DNA]</scope>
    <source>
        <strain evidence="5 6">ATCC 30894</strain>
    </source>
</reference>
<evidence type="ECO:0000256" key="2">
    <source>
        <dbReference type="ARBA" id="ARBA00022694"/>
    </source>
</evidence>
<dbReference type="GeneID" id="68110710"/>
<name>A0A6A5BUS6_NAEFO</name>
<dbReference type="PANTHER" id="PTHR15314">
    <property type="entry name" value="RIBONUCLEASE P PROTEIN SUBUNIT P20"/>
    <property type="match status" value="1"/>
</dbReference>
<dbReference type="Pfam" id="PF12328">
    <property type="entry name" value="Rpp20"/>
    <property type="match status" value="1"/>
</dbReference>
<sequence length="194" mass="22239">MSQSKVDPKKRKLNSKMKTLNTTLESSNDHEDEWMSDDEEDNTICSFDLSEIPVESNIIKPFPMQYKLKKRAPAKGTSIKRNDIYVSRKSKFHALFSRGKTLLEQGSSFHANNSIQIHGLGAAITTAIDLALALQQYFGGPSQLEFHITTDTVPLVDDFYTRDMEEYYRGSQVRFNSAIHIICKRVTRKKHHQQ</sequence>
<dbReference type="Gene3D" id="3.30.110.20">
    <property type="entry name" value="Alba-like domain"/>
    <property type="match status" value="1"/>
</dbReference>
<feature type="region of interest" description="Disordered" evidence="4">
    <location>
        <begin position="1"/>
        <end position="37"/>
    </location>
</feature>
<dbReference type="GO" id="GO:0005655">
    <property type="term" value="C:nucleolar ribonuclease P complex"/>
    <property type="evidence" value="ECO:0007669"/>
    <property type="project" value="InterPro"/>
</dbReference>
<dbReference type="PANTHER" id="PTHR15314:SF1">
    <property type="entry name" value="RIBONUCLEASE P PROTEIN SUBUNIT P20"/>
    <property type="match status" value="1"/>
</dbReference>
<dbReference type="AlphaFoldDB" id="A0A6A5BUS6"/>
<dbReference type="SUPFAM" id="SSF82704">
    <property type="entry name" value="AlbA-like"/>
    <property type="match status" value="1"/>
</dbReference>
<dbReference type="VEuPathDB" id="AmoebaDB:NfTy_070990"/>
<proteinExistence type="predicted"/>
<dbReference type="GO" id="GO:0000172">
    <property type="term" value="C:ribonuclease MRP complex"/>
    <property type="evidence" value="ECO:0007669"/>
    <property type="project" value="InterPro"/>
</dbReference>